<evidence type="ECO:0000313" key="2">
    <source>
        <dbReference type="EMBL" id="BCI61488.1"/>
    </source>
</evidence>
<dbReference type="SUPFAM" id="SSF55729">
    <property type="entry name" value="Acyl-CoA N-acyltransferases (Nat)"/>
    <property type="match status" value="1"/>
</dbReference>
<dbReference type="KEGG" id="sman:C12CBH8_21270"/>
<dbReference type="EMBL" id="AP023321">
    <property type="protein sequence ID" value="BCI61488.1"/>
    <property type="molecule type" value="Genomic_DNA"/>
</dbReference>
<dbReference type="Pfam" id="PF13527">
    <property type="entry name" value="Acetyltransf_9"/>
    <property type="match status" value="1"/>
</dbReference>
<keyword evidence="3" id="KW-1185">Reference proteome</keyword>
<dbReference type="Gene3D" id="3.40.630.30">
    <property type="match status" value="1"/>
</dbReference>
<dbReference type="RefSeq" id="WP_215533232.1">
    <property type="nucleotide sequence ID" value="NZ_AP023321.1"/>
</dbReference>
<dbReference type="PROSITE" id="PS51186">
    <property type="entry name" value="GNAT"/>
    <property type="match status" value="1"/>
</dbReference>
<proteinExistence type="predicted"/>
<evidence type="ECO:0000259" key="1">
    <source>
        <dbReference type="PROSITE" id="PS51186"/>
    </source>
</evidence>
<organism evidence="2 3">
    <name type="scientific">Solibaculum mannosilyticum</name>
    <dbReference type="NCBI Taxonomy" id="2780922"/>
    <lineage>
        <taxon>Bacteria</taxon>
        <taxon>Bacillati</taxon>
        <taxon>Bacillota</taxon>
        <taxon>Clostridia</taxon>
        <taxon>Eubacteriales</taxon>
        <taxon>Oscillospiraceae</taxon>
        <taxon>Solibaculum</taxon>
    </lineage>
</organism>
<dbReference type="InterPro" id="IPR016181">
    <property type="entry name" value="Acyl_CoA_acyltransferase"/>
</dbReference>
<feature type="domain" description="N-acetyltransferase" evidence="1">
    <location>
        <begin position="1"/>
        <end position="143"/>
    </location>
</feature>
<protein>
    <recommendedName>
        <fullName evidence="1">N-acetyltransferase domain-containing protein</fullName>
    </recommendedName>
</protein>
<accession>A0A7I8D3V0</accession>
<name>A0A7I8D3V0_9FIRM</name>
<dbReference type="PANTHER" id="PTHR37817">
    <property type="entry name" value="N-ACETYLTRANSFERASE EIS"/>
    <property type="match status" value="1"/>
</dbReference>
<dbReference type="InterPro" id="IPR051554">
    <property type="entry name" value="Acetyltransferase_Eis"/>
</dbReference>
<dbReference type="AlphaFoldDB" id="A0A7I8D3V0"/>
<dbReference type="GO" id="GO:0030649">
    <property type="term" value="P:aminoglycoside antibiotic catabolic process"/>
    <property type="evidence" value="ECO:0007669"/>
    <property type="project" value="TreeGrafter"/>
</dbReference>
<gene>
    <name evidence="2" type="ORF">C12CBH8_21270</name>
</gene>
<evidence type="ECO:0000313" key="3">
    <source>
        <dbReference type="Proteomes" id="UP000593890"/>
    </source>
</evidence>
<dbReference type="PANTHER" id="PTHR37817:SF1">
    <property type="entry name" value="N-ACETYLTRANSFERASE EIS"/>
    <property type="match status" value="1"/>
</dbReference>
<dbReference type="InterPro" id="IPR000182">
    <property type="entry name" value="GNAT_dom"/>
</dbReference>
<sequence>MMARPRGEDIPALKQIWKAAFGDPDSYIDFFFEHRFSVQKAMVAYEKDKPVSVLYVLPCHINVDGEQHPAGYIYAAATHPKKQSKGWMGNLLHYAKSIAKEEDLAALVLRPGEPSLTRYYERHGYRTFFQESTAKFTRKQLLSCAKAGSQILPAFADVITAFRRHYLDGWEGSIQWEEDAVEYALEENTFTGGKNIFIRCPQGVGYALVGPGPHVTVKEWMAERGVFAYLADAILKQSEGETFTMRSPAGILRQEISKMSPGGMILPVSSPCIWRGKPPYLGLTLD</sequence>
<reference evidence="3" key="1">
    <citation type="submission" date="2020-07" db="EMBL/GenBank/DDBJ databases">
        <title>Complete genome sequencing of Clostridia bacterium strain 12CBH8.</title>
        <authorList>
            <person name="Sakamoto M."/>
            <person name="Murakami T."/>
            <person name="Mori H."/>
        </authorList>
    </citation>
    <scope>NUCLEOTIDE SEQUENCE [LARGE SCALE GENOMIC DNA]</scope>
    <source>
        <strain evidence="3">12CBH8</strain>
    </source>
</reference>
<dbReference type="CDD" id="cd04301">
    <property type="entry name" value="NAT_SF"/>
    <property type="match status" value="1"/>
</dbReference>
<dbReference type="GO" id="GO:0034069">
    <property type="term" value="F:aminoglycoside N-acetyltransferase activity"/>
    <property type="evidence" value="ECO:0007669"/>
    <property type="project" value="TreeGrafter"/>
</dbReference>
<dbReference type="Proteomes" id="UP000593890">
    <property type="component" value="Chromosome"/>
</dbReference>